<feature type="domain" description="4-vinyl reductase 4VR" evidence="1">
    <location>
        <begin position="138"/>
        <end position="199"/>
    </location>
</feature>
<dbReference type="SMART" id="SM00989">
    <property type="entry name" value="V4R"/>
    <property type="match status" value="1"/>
</dbReference>
<name>A0A1Q8YAH2_9BURK</name>
<dbReference type="NCBIfam" id="TIGR02019">
    <property type="entry name" value="BchJ"/>
    <property type="match status" value="1"/>
</dbReference>
<protein>
    <submittedName>
        <fullName evidence="2">BchJ</fullName>
    </submittedName>
</protein>
<dbReference type="RefSeq" id="WP_075587942.1">
    <property type="nucleotide sequence ID" value="NZ_MSYM01000018.1"/>
</dbReference>
<sequence>MSSAEGVAGRIGPNAIIRVAETLRETLGPDVTAGLFEQAGLGHYLVKLPEKMVNEAEVLRLHNVLRGQLGQSACADITWKAGLKTADYLLANRIPKFAQVVFKALPAAISARLLLKTIGGHSWTFAGSGEFSYEVGETVVLTIRNNPLCREVRTELPVCDFYSATFERLFQVLVHPKTKVEETACEAQGDAACRFELRWN</sequence>
<proteinExistence type="predicted"/>
<dbReference type="GO" id="GO:0030494">
    <property type="term" value="P:bacteriochlorophyll biosynthetic process"/>
    <property type="evidence" value="ECO:0007669"/>
    <property type="project" value="InterPro"/>
</dbReference>
<dbReference type="STRING" id="81479.RA876_13210"/>
<dbReference type="Proteomes" id="UP000185911">
    <property type="component" value="Unassembled WGS sequence"/>
</dbReference>
<reference evidence="2 3" key="1">
    <citation type="submission" date="2017-01" db="EMBL/GenBank/DDBJ databases">
        <title>Genome sequence of Rhodoferax antarcticus ANT.BR, a psychrophilic purple nonsulfur bacterium from an Antarctic microbial mat.</title>
        <authorList>
            <person name="Baker J."/>
            <person name="Riester C."/>
            <person name="Skinner B."/>
            <person name="Newell A."/>
            <person name="Swingley W."/>
            <person name="Madigan M."/>
            <person name="Jung D."/>
            <person name="Asao M."/>
            <person name="Chen M."/>
            <person name="Loughlin P."/>
            <person name="Pan H."/>
            <person name="Lin S."/>
            <person name="Li N."/>
            <person name="Shaw J."/>
            <person name="Prado M."/>
            <person name="Sherman C."/>
            <person name="Li X."/>
            <person name="Tang J."/>
            <person name="Blankenship R."/>
            <person name="Zhao T."/>
            <person name="Touchman J."/>
            <person name="Sattley M."/>
        </authorList>
    </citation>
    <scope>NUCLEOTIDE SEQUENCE [LARGE SCALE GENOMIC DNA]</scope>
    <source>
        <strain evidence="2 3">ANT.BR</strain>
    </source>
</reference>
<dbReference type="InterPro" id="IPR024096">
    <property type="entry name" value="NO_sig/Golgi_transp_ligand-bd"/>
</dbReference>
<dbReference type="Pfam" id="PF02830">
    <property type="entry name" value="V4R"/>
    <property type="match status" value="1"/>
</dbReference>
<gene>
    <name evidence="2" type="primary">bchJ</name>
    <name evidence="2" type="ORF">BLL52_3886</name>
</gene>
<evidence type="ECO:0000259" key="1">
    <source>
        <dbReference type="SMART" id="SM00989"/>
    </source>
</evidence>
<dbReference type="Gene3D" id="3.30.1380.20">
    <property type="entry name" value="Trafficking protein particle complex subunit 3"/>
    <property type="match status" value="1"/>
</dbReference>
<keyword evidence="3" id="KW-1185">Reference proteome</keyword>
<dbReference type="EMBL" id="MSYM01000018">
    <property type="protein sequence ID" value="OLP05066.1"/>
    <property type="molecule type" value="Genomic_DNA"/>
</dbReference>
<evidence type="ECO:0000313" key="2">
    <source>
        <dbReference type="EMBL" id="OLP05066.1"/>
    </source>
</evidence>
<organism evidence="2 3">
    <name type="scientific">Rhodoferax antarcticus ANT.BR</name>
    <dbReference type="NCBI Taxonomy" id="1111071"/>
    <lineage>
        <taxon>Bacteria</taxon>
        <taxon>Pseudomonadati</taxon>
        <taxon>Pseudomonadota</taxon>
        <taxon>Betaproteobacteria</taxon>
        <taxon>Burkholderiales</taxon>
        <taxon>Comamonadaceae</taxon>
        <taxon>Rhodoferax</taxon>
    </lineage>
</organism>
<dbReference type="InterPro" id="IPR004096">
    <property type="entry name" value="V4R"/>
</dbReference>
<evidence type="ECO:0000313" key="3">
    <source>
        <dbReference type="Proteomes" id="UP000185911"/>
    </source>
</evidence>
<dbReference type="GO" id="GO:0015979">
    <property type="term" value="P:photosynthesis"/>
    <property type="evidence" value="ECO:0007669"/>
    <property type="project" value="InterPro"/>
</dbReference>
<comment type="caution">
    <text evidence="2">The sequence shown here is derived from an EMBL/GenBank/DDBJ whole genome shotgun (WGS) entry which is preliminary data.</text>
</comment>
<dbReference type="PANTHER" id="PTHR35090">
    <property type="entry name" value="DNA-DIRECTED RNA POLYMERASE SUBUNIT I"/>
    <property type="match status" value="1"/>
</dbReference>
<dbReference type="InterPro" id="IPR010249">
    <property type="entry name" value="BchJ"/>
</dbReference>
<dbReference type="SUPFAM" id="SSF111126">
    <property type="entry name" value="Ligand-binding domain in the NO signalling and Golgi transport"/>
    <property type="match status" value="1"/>
</dbReference>
<dbReference type="AlphaFoldDB" id="A0A1Q8YAH2"/>
<accession>A0A1Q8YAH2</accession>
<dbReference type="PANTHER" id="PTHR35090:SF1">
    <property type="entry name" value="SLR0144 PROTEIN"/>
    <property type="match status" value="1"/>
</dbReference>